<proteinExistence type="predicted"/>
<evidence type="ECO:0000313" key="1">
    <source>
        <dbReference type="EMBL" id="SES45680.1"/>
    </source>
</evidence>
<dbReference type="SUPFAM" id="SSF52540">
    <property type="entry name" value="P-loop containing nucleoside triphosphate hydrolases"/>
    <property type="match status" value="1"/>
</dbReference>
<accession>A0A1H9XHL6</accession>
<sequence length="209" mass="23382">MLVWVNGPFGVGKTQTAWELVRRLPGSVLCDPEAVGFGLHRTMPPWLREDFQDLRSWRSGVVEVLDLVLRRHEGVVVAPMTLVEPAYFDEVVGGLRELGHDVRHFALLAARETVVDRLAERGFGHAVAWVAGRGAALRRESFALSNLDRCLERLREPEFATQVWTDSLSLREVVELIAAEVGVSVVPDTDSALRGWVRRAVVGARHIRF</sequence>
<dbReference type="Proteomes" id="UP000199051">
    <property type="component" value="Unassembled WGS sequence"/>
</dbReference>
<gene>
    <name evidence="1" type="ORF">SAMN04487818_115132</name>
</gene>
<reference evidence="2" key="1">
    <citation type="submission" date="2016-10" db="EMBL/GenBank/DDBJ databases">
        <authorList>
            <person name="Varghese N."/>
            <person name="Submissions S."/>
        </authorList>
    </citation>
    <scope>NUCLEOTIDE SEQUENCE [LARGE SCALE GENOMIC DNA]</scope>
    <source>
        <strain evidence="2">DSM 44260</strain>
    </source>
</reference>
<dbReference type="EMBL" id="FOGI01000015">
    <property type="protein sequence ID" value="SES45680.1"/>
    <property type="molecule type" value="Genomic_DNA"/>
</dbReference>
<evidence type="ECO:0000313" key="2">
    <source>
        <dbReference type="Proteomes" id="UP000199051"/>
    </source>
</evidence>
<dbReference type="AlphaFoldDB" id="A0A1H9XHL6"/>
<name>A0A1H9XHL6_9PSEU</name>
<dbReference type="Gene3D" id="3.40.50.300">
    <property type="entry name" value="P-loop containing nucleotide triphosphate hydrolases"/>
    <property type="match status" value="1"/>
</dbReference>
<protein>
    <submittedName>
        <fullName evidence="1">AAA domain-containing protein</fullName>
    </submittedName>
</protein>
<dbReference type="STRING" id="155974.SAMN04487818_115132"/>
<dbReference type="InterPro" id="IPR027417">
    <property type="entry name" value="P-loop_NTPase"/>
</dbReference>
<dbReference type="RefSeq" id="WP_092785804.1">
    <property type="nucleotide sequence ID" value="NZ_FOGI01000015.1"/>
</dbReference>
<organism evidence="1 2">
    <name type="scientific">Actinokineospora terrae</name>
    <dbReference type="NCBI Taxonomy" id="155974"/>
    <lineage>
        <taxon>Bacteria</taxon>
        <taxon>Bacillati</taxon>
        <taxon>Actinomycetota</taxon>
        <taxon>Actinomycetes</taxon>
        <taxon>Pseudonocardiales</taxon>
        <taxon>Pseudonocardiaceae</taxon>
        <taxon>Actinokineospora</taxon>
    </lineage>
</organism>
<dbReference type="Pfam" id="PF13671">
    <property type="entry name" value="AAA_33"/>
    <property type="match status" value="1"/>
</dbReference>
<keyword evidence="2" id="KW-1185">Reference proteome</keyword>